<gene>
    <name evidence="1" type="ORF">R1sor_015444</name>
</gene>
<keyword evidence="2" id="KW-1185">Reference proteome</keyword>
<evidence type="ECO:0000313" key="2">
    <source>
        <dbReference type="Proteomes" id="UP001633002"/>
    </source>
</evidence>
<dbReference type="EMBL" id="JBJQOH010000004">
    <property type="protein sequence ID" value="KAL3689135.1"/>
    <property type="molecule type" value="Genomic_DNA"/>
</dbReference>
<dbReference type="AlphaFoldDB" id="A0ABD3HG52"/>
<evidence type="ECO:0000313" key="1">
    <source>
        <dbReference type="EMBL" id="KAL3689135.1"/>
    </source>
</evidence>
<protein>
    <submittedName>
        <fullName evidence="1">Uncharacterized protein</fullName>
    </submittedName>
</protein>
<proteinExistence type="predicted"/>
<organism evidence="1 2">
    <name type="scientific">Riccia sorocarpa</name>
    <dbReference type="NCBI Taxonomy" id="122646"/>
    <lineage>
        <taxon>Eukaryota</taxon>
        <taxon>Viridiplantae</taxon>
        <taxon>Streptophyta</taxon>
        <taxon>Embryophyta</taxon>
        <taxon>Marchantiophyta</taxon>
        <taxon>Marchantiopsida</taxon>
        <taxon>Marchantiidae</taxon>
        <taxon>Marchantiales</taxon>
        <taxon>Ricciaceae</taxon>
        <taxon>Riccia</taxon>
    </lineage>
</organism>
<reference evidence="1 2" key="1">
    <citation type="submission" date="2024-09" db="EMBL/GenBank/DDBJ databases">
        <title>Chromosome-scale assembly of Riccia sorocarpa.</title>
        <authorList>
            <person name="Paukszto L."/>
        </authorList>
    </citation>
    <scope>NUCLEOTIDE SEQUENCE [LARGE SCALE GENOMIC DNA]</scope>
    <source>
        <strain evidence="1">LP-2024</strain>
        <tissue evidence="1">Aerial parts of the thallus</tissue>
    </source>
</reference>
<dbReference type="Proteomes" id="UP001633002">
    <property type="component" value="Unassembled WGS sequence"/>
</dbReference>
<accession>A0ABD3HG52</accession>
<comment type="caution">
    <text evidence="1">The sequence shown here is derived from an EMBL/GenBank/DDBJ whole genome shotgun (WGS) entry which is preliminary data.</text>
</comment>
<name>A0ABD3HG52_9MARC</name>
<sequence>MEPERDVLEEIDPKILESVPVHTSDFSAFDTEVDEGDHVTEAEFQQVIDAWTEHLDADEVVSTKLEKDCFQIRNVKAYVDRLKLRHADLKKPKGSGVYLPLKIEDEIDREAYPPGTVIGYIQTPIPGASHGPGSIQHLHRIYTSANVGVFEEDKERKTAENIQ</sequence>